<dbReference type="SUPFAM" id="SSF100950">
    <property type="entry name" value="NagB/RpiA/CoA transferase-like"/>
    <property type="match status" value="1"/>
</dbReference>
<dbReference type="EMBL" id="BARW01003175">
    <property type="protein sequence ID" value="GAI64232.1"/>
    <property type="molecule type" value="Genomic_DNA"/>
</dbReference>
<comment type="caution">
    <text evidence="1">The sequence shown here is derived from an EMBL/GenBank/DDBJ whole genome shotgun (WGS) entry which is preliminary data.</text>
</comment>
<reference evidence="1" key="1">
    <citation type="journal article" date="2014" name="Front. Microbiol.">
        <title>High frequency of phylogenetically diverse reductive dehalogenase-homologous genes in deep subseafloor sedimentary metagenomes.</title>
        <authorList>
            <person name="Kawai M."/>
            <person name="Futagami T."/>
            <person name="Toyoda A."/>
            <person name="Takaki Y."/>
            <person name="Nishi S."/>
            <person name="Hori S."/>
            <person name="Arai W."/>
            <person name="Tsubouchi T."/>
            <person name="Morono Y."/>
            <person name="Uchiyama I."/>
            <person name="Ito T."/>
            <person name="Fujiyama A."/>
            <person name="Inagaki F."/>
            <person name="Takami H."/>
        </authorList>
    </citation>
    <scope>NUCLEOTIDE SEQUENCE</scope>
    <source>
        <strain evidence="1">Expedition CK06-06</strain>
    </source>
</reference>
<dbReference type="InterPro" id="IPR037171">
    <property type="entry name" value="NagB/RpiA_transferase-like"/>
</dbReference>
<evidence type="ECO:0000313" key="1">
    <source>
        <dbReference type="EMBL" id="GAI64232.1"/>
    </source>
</evidence>
<proteinExistence type="predicted"/>
<accession>X1Q6T5</accession>
<dbReference type="Pfam" id="PF01008">
    <property type="entry name" value="IF-2B"/>
    <property type="match status" value="1"/>
</dbReference>
<dbReference type="AlphaFoldDB" id="X1Q6T5"/>
<name>X1Q6T5_9ZZZZ</name>
<organism evidence="1">
    <name type="scientific">marine sediment metagenome</name>
    <dbReference type="NCBI Taxonomy" id="412755"/>
    <lineage>
        <taxon>unclassified sequences</taxon>
        <taxon>metagenomes</taxon>
        <taxon>ecological metagenomes</taxon>
    </lineage>
</organism>
<dbReference type="InterPro" id="IPR042529">
    <property type="entry name" value="IF_2B-like_C"/>
</dbReference>
<protein>
    <submittedName>
        <fullName evidence="1">Uncharacterized protein</fullName>
    </submittedName>
</protein>
<dbReference type="Gene3D" id="3.40.50.10470">
    <property type="entry name" value="Translation initiation factor eif-2b, domain 2"/>
    <property type="match status" value="1"/>
</dbReference>
<dbReference type="InterPro" id="IPR027363">
    <property type="entry name" value="M1Pi_N"/>
</dbReference>
<sequence length="86" mass="9755">MNQLKKKIDSLSIKEILELISSCKDEYKLLMQNSKQKIAEIGARRIPDVSTDDNFIIMTHCHSSIVNAILLEAKRQGKDHFKVVGS</sequence>
<gene>
    <name evidence="1" type="ORF">S12H4_08273</name>
</gene>
<dbReference type="InterPro" id="IPR000649">
    <property type="entry name" value="IF-2B-related"/>
</dbReference>
<dbReference type="Gene3D" id="1.20.120.420">
    <property type="entry name" value="translation initiation factor eif-2b, domain 1"/>
    <property type="match status" value="1"/>
</dbReference>